<dbReference type="InterPro" id="IPR042099">
    <property type="entry name" value="ANL_N_sf"/>
</dbReference>
<proteinExistence type="predicted"/>
<evidence type="ECO:0000259" key="4">
    <source>
        <dbReference type="Pfam" id="PF00501"/>
    </source>
</evidence>
<gene>
    <name evidence="5" type="primary">bclA</name>
    <name evidence="5" type="ORF">NCTC11807_02753</name>
</gene>
<sequence>MNISKVLLTKNLYENPQRIAFIYNDQKLTYKELYKEVLKRAKNMQYQLTDKMVLLILENSLDFVTNTLALWLIGKKIVFINSKLDYEMMNNIISKYSSFSILTKEQHKKKLNTENINRDNIFNIKDFEHDIPENNKKDFLKTCPNTKSEFILHTSGSSGIPKGYVHDSNSIFHVCKSYGEKILHLTKYDVIFSPSNMTFAYGLGNSLYLPLYYGATSILSYNIDILDNLETCKKNNPTIIFGIPYIYKEFIKIFENYFVPNLSSVRLFVSAAEKMDMITQEKWYKYFNQNIVESFGSTELLHVYISNSKEKNKIDSNGKLLDGYSIKKEYINDKQFELNISGPSKFKYRVNDNECKKYFNTNDIFEEDCNGYLYFIGRTGTTFKNKGLWIDLKTIYLKLNQNNLIEYVHVTKQEAKNTFKIRIFLVAKDKMLKKEIIEKSVRKDIREIGGMNNLNIEIIFLDNIPRNANDKINELKLKDDLN</sequence>
<evidence type="ECO:0000256" key="3">
    <source>
        <dbReference type="ARBA" id="ARBA00032875"/>
    </source>
</evidence>
<dbReference type="Pfam" id="PF00501">
    <property type="entry name" value="AMP-binding"/>
    <property type="match status" value="1"/>
</dbReference>
<dbReference type="InterPro" id="IPR000873">
    <property type="entry name" value="AMP-dep_synth/lig_dom"/>
</dbReference>
<evidence type="ECO:0000313" key="5">
    <source>
        <dbReference type="EMBL" id="SUN32850.1"/>
    </source>
</evidence>
<dbReference type="InterPro" id="IPR020845">
    <property type="entry name" value="AMP-binding_CS"/>
</dbReference>
<feature type="domain" description="AMP-dependent synthetase/ligase" evidence="4">
    <location>
        <begin position="10"/>
        <end position="327"/>
    </location>
</feature>
<dbReference type="GO" id="GO:0044550">
    <property type="term" value="P:secondary metabolite biosynthetic process"/>
    <property type="evidence" value="ECO:0007669"/>
    <property type="project" value="TreeGrafter"/>
</dbReference>
<dbReference type="PANTHER" id="PTHR43352">
    <property type="entry name" value="ACETYL-COA SYNTHETASE"/>
    <property type="match status" value="1"/>
</dbReference>
<dbReference type="SUPFAM" id="SSF56801">
    <property type="entry name" value="Acetyl-CoA synthetase-like"/>
    <property type="match status" value="1"/>
</dbReference>
<dbReference type="RefSeq" id="WP_115314151.1">
    <property type="nucleotide sequence ID" value="NZ_CP068030.1"/>
</dbReference>
<evidence type="ECO:0000256" key="1">
    <source>
        <dbReference type="ARBA" id="ARBA00017625"/>
    </source>
</evidence>
<reference evidence="5 6" key="1">
    <citation type="submission" date="2018-06" db="EMBL/GenBank/DDBJ databases">
        <authorList>
            <consortium name="Pathogen Informatics"/>
            <person name="Doyle S."/>
        </authorList>
    </citation>
    <scope>NUCLEOTIDE SEQUENCE [LARGE SCALE GENOMIC DNA]</scope>
    <source>
        <strain evidence="5 6">NCTC11807</strain>
    </source>
</reference>
<dbReference type="PROSITE" id="PS00455">
    <property type="entry name" value="AMP_BINDING"/>
    <property type="match status" value="1"/>
</dbReference>
<keyword evidence="6" id="KW-1185">Reference proteome</keyword>
<dbReference type="PANTHER" id="PTHR43352:SF1">
    <property type="entry name" value="ANTHRANILATE--COA LIGASE"/>
    <property type="match status" value="1"/>
</dbReference>
<protein>
    <recommendedName>
        <fullName evidence="1">Putative long chain fatty acid-CoA ligase VraA</fullName>
    </recommendedName>
    <alternativeName>
        <fullName evidence="3">Acyl-CoA synthetase</fullName>
    </alternativeName>
</protein>
<dbReference type="Gene3D" id="3.40.50.12780">
    <property type="entry name" value="N-terminal domain of ligase-like"/>
    <property type="match status" value="1"/>
</dbReference>
<dbReference type="EMBL" id="UHDZ01000002">
    <property type="protein sequence ID" value="SUN32850.1"/>
    <property type="molecule type" value="Genomic_DNA"/>
</dbReference>
<name>A0A380JAL9_9STAP</name>
<accession>A0A380JAL9</accession>
<evidence type="ECO:0000256" key="2">
    <source>
        <dbReference type="ARBA" id="ARBA00022598"/>
    </source>
</evidence>
<evidence type="ECO:0000313" key="6">
    <source>
        <dbReference type="Proteomes" id="UP000255425"/>
    </source>
</evidence>
<dbReference type="AlphaFoldDB" id="A0A380JAL9"/>
<dbReference type="Proteomes" id="UP000255425">
    <property type="component" value="Unassembled WGS sequence"/>
</dbReference>
<organism evidence="5 6">
    <name type="scientific">Staphylococcus saccharolyticus</name>
    <dbReference type="NCBI Taxonomy" id="33028"/>
    <lineage>
        <taxon>Bacteria</taxon>
        <taxon>Bacillati</taxon>
        <taxon>Bacillota</taxon>
        <taxon>Bacilli</taxon>
        <taxon>Bacillales</taxon>
        <taxon>Staphylococcaceae</taxon>
        <taxon>Staphylococcus</taxon>
    </lineage>
</organism>
<keyword evidence="2 5" id="KW-0436">Ligase</keyword>
<dbReference type="GO" id="GO:0016878">
    <property type="term" value="F:acid-thiol ligase activity"/>
    <property type="evidence" value="ECO:0007669"/>
    <property type="project" value="TreeGrafter"/>
</dbReference>